<dbReference type="InterPro" id="IPR002347">
    <property type="entry name" value="SDR_fam"/>
</dbReference>
<dbReference type="SUPFAM" id="SSF51735">
    <property type="entry name" value="NAD(P)-binding Rossmann-fold domains"/>
    <property type="match status" value="1"/>
</dbReference>
<dbReference type="InterPro" id="IPR051122">
    <property type="entry name" value="SDR_DHRS6-like"/>
</dbReference>
<dbReference type="Proteomes" id="UP001220324">
    <property type="component" value="Unassembled WGS sequence"/>
</dbReference>
<proteinExistence type="inferred from homology"/>
<sequence>MSTSKYTSKLADQRVLILGGSSGLGFAVAEAALEYGAHIILSSSNQSKLDKAVDRLKAAYPTQTSTQTIITHVCDLSDAVNLDNNFERLFQAATANGAHKLNHVVCTAGDPVHTPSLNDIQAQDIYRAMTLRLVAPAVMAKFIPKYVESSPSSSLTLTGGVRSRKPAPGWSIITAGTSGIEGLARGLALELAPVRVNTVAPGAVKTELWDPVPKEVLENLLQGFKDQSTTGTVAAPEDLAESYIYLMRDHFVTGSVIESNGGVLLK</sequence>
<evidence type="ECO:0000313" key="5">
    <source>
        <dbReference type="Proteomes" id="UP001220324"/>
    </source>
</evidence>
<protein>
    <submittedName>
        <fullName evidence="4">NAD(P)-binding protein</fullName>
    </submittedName>
</protein>
<organism evidence="4 5">
    <name type="scientific">Penicillium frequentans</name>
    <dbReference type="NCBI Taxonomy" id="3151616"/>
    <lineage>
        <taxon>Eukaryota</taxon>
        <taxon>Fungi</taxon>
        <taxon>Dikarya</taxon>
        <taxon>Ascomycota</taxon>
        <taxon>Pezizomycotina</taxon>
        <taxon>Eurotiomycetes</taxon>
        <taxon>Eurotiomycetidae</taxon>
        <taxon>Eurotiales</taxon>
        <taxon>Aspergillaceae</taxon>
        <taxon>Penicillium</taxon>
    </lineage>
</organism>
<name>A0AAD6GE22_9EURO</name>
<dbReference type="GO" id="GO:0016491">
    <property type="term" value="F:oxidoreductase activity"/>
    <property type="evidence" value="ECO:0007669"/>
    <property type="project" value="UniProtKB-KW"/>
</dbReference>
<dbReference type="Gene3D" id="3.40.50.720">
    <property type="entry name" value="NAD(P)-binding Rossmann-like Domain"/>
    <property type="match status" value="1"/>
</dbReference>
<evidence type="ECO:0000256" key="2">
    <source>
        <dbReference type="ARBA" id="ARBA00022857"/>
    </source>
</evidence>
<dbReference type="InterPro" id="IPR036291">
    <property type="entry name" value="NAD(P)-bd_dom_sf"/>
</dbReference>
<dbReference type="CDD" id="cd05233">
    <property type="entry name" value="SDR_c"/>
    <property type="match status" value="1"/>
</dbReference>
<dbReference type="InterPro" id="IPR057571">
    <property type="entry name" value="SDR_PhqE-like"/>
</dbReference>
<reference evidence="4 5" key="1">
    <citation type="journal article" date="2023" name="IMA Fungus">
        <title>Comparative genomic study of the Penicillium genus elucidates a diverse pangenome and 15 lateral gene transfer events.</title>
        <authorList>
            <person name="Petersen C."/>
            <person name="Sorensen T."/>
            <person name="Nielsen M.R."/>
            <person name="Sondergaard T.E."/>
            <person name="Sorensen J.L."/>
            <person name="Fitzpatrick D.A."/>
            <person name="Frisvad J.C."/>
            <person name="Nielsen K.L."/>
        </authorList>
    </citation>
    <scope>NUCLEOTIDE SEQUENCE [LARGE SCALE GENOMIC DNA]</scope>
    <source>
        <strain evidence="4 5">IBT 35679</strain>
    </source>
</reference>
<comment type="similarity">
    <text evidence="1">Belongs to the short-chain dehydrogenases/reductases (SDR) family.</text>
</comment>
<keyword evidence="2" id="KW-0521">NADP</keyword>
<dbReference type="EMBL" id="JAQIZZ010000005">
    <property type="protein sequence ID" value="KAJ5540857.1"/>
    <property type="molecule type" value="Genomic_DNA"/>
</dbReference>
<evidence type="ECO:0000256" key="3">
    <source>
        <dbReference type="ARBA" id="ARBA00023002"/>
    </source>
</evidence>
<comment type="caution">
    <text evidence="4">The sequence shown here is derived from an EMBL/GenBank/DDBJ whole genome shotgun (WGS) entry which is preliminary data.</text>
</comment>
<gene>
    <name evidence="4" type="ORF">N7494_005933</name>
</gene>
<evidence type="ECO:0000256" key="1">
    <source>
        <dbReference type="ARBA" id="ARBA00006484"/>
    </source>
</evidence>
<dbReference type="Pfam" id="PF23441">
    <property type="entry name" value="SDR"/>
    <property type="match status" value="1"/>
</dbReference>
<dbReference type="AlphaFoldDB" id="A0AAD6GE22"/>
<dbReference type="PRINTS" id="PR00081">
    <property type="entry name" value="GDHRDH"/>
</dbReference>
<keyword evidence="5" id="KW-1185">Reference proteome</keyword>
<accession>A0AAD6GE22</accession>
<dbReference type="PANTHER" id="PTHR43477">
    <property type="entry name" value="DIHYDROANTICAPSIN 7-DEHYDROGENASE"/>
    <property type="match status" value="1"/>
</dbReference>
<keyword evidence="3" id="KW-0560">Oxidoreductase</keyword>
<dbReference type="PANTHER" id="PTHR43477:SF1">
    <property type="entry name" value="DIHYDROANTICAPSIN 7-DEHYDROGENASE"/>
    <property type="match status" value="1"/>
</dbReference>
<evidence type="ECO:0000313" key="4">
    <source>
        <dbReference type="EMBL" id="KAJ5540857.1"/>
    </source>
</evidence>